<name>A0AB74QI16_CLODI</name>
<evidence type="ECO:0000256" key="3">
    <source>
        <dbReference type="ARBA" id="ARBA00022475"/>
    </source>
</evidence>
<keyword evidence="4" id="KW-0808">Transferase</keyword>
<protein>
    <recommendedName>
        <fullName evidence="2">receptor protein-tyrosine kinase</fullName>
        <ecNumber evidence="2">2.7.10.1</ecNumber>
    </recommendedName>
</protein>
<accession>A0AB74QI16</accession>
<keyword evidence="10" id="KW-1133">Transmembrane helix</keyword>
<evidence type="ECO:0000256" key="13">
    <source>
        <dbReference type="ARBA" id="ARBA00023157"/>
    </source>
</evidence>
<keyword evidence="3" id="KW-1003">Cell membrane</keyword>
<evidence type="ECO:0000256" key="5">
    <source>
        <dbReference type="ARBA" id="ARBA00022692"/>
    </source>
</evidence>
<keyword evidence="12" id="KW-0829">Tyrosine-protein kinase</keyword>
<dbReference type="AlphaFoldDB" id="A0AB74QI16"/>
<evidence type="ECO:0000256" key="8">
    <source>
        <dbReference type="ARBA" id="ARBA00022777"/>
    </source>
</evidence>
<evidence type="ECO:0000313" key="17">
    <source>
        <dbReference type="EMBL" id="VFD36797.1"/>
    </source>
</evidence>
<comment type="caution">
    <text evidence="17">The sequence shown here is derived from an EMBL/GenBank/DDBJ whole genome shotgun (WGS) entry which is preliminary data.</text>
</comment>
<keyword evidence="11" id="KW-0472">Membrane</keyword>
<keyword evidence="15" id="KW-0325">Glycoprotein</keyword>
<dbReference type="Pfam" id="PF12810">
    <property type="entry name" value="ALK_LTK_GRD"/>
    <property type="match status" value="1"/>
</dbReference>
<evidence type="ECO:0000256" key="15">
    <source>
        <dbReference type="ARBA" id="ARBA00023180"/>
    </source>
</evidence>
<keyword evidence="13" id="KW-1015">Disulfide bond</keyword>
<keyword evidence="14" id="KW-0675">Receptor</keyword>
<evidence type="ECO:0000313" key="18">
    <source>
        <dbReference type="Proteomes" id="UP000411588"/>
    </source>
</evidence>
<proteinExistence type="predicted"/>
<dbReference type="InterPro" id="IPR055163">
    <property type="entry name" value="ALK/LTK-like_GRD"/>
</dbReference>
<evidence type="ECO:0000256" key="7">
    <source>
        <dbReference type="ARBA" id="ARBA00022741"/>
    </source>
</evidence>
<keyword evidence="8" id="KW-0418">Kinase</keyword>
<sequence>MQTEWNFGYNGSPQSVILKPGKYKFECWGSSGGINNSSWYTDAKGGYSKGEITLKKQTTLYVYVGESGFASSSTSNNTKSGFNGGGKGYLNQQVMGTYYSMYGGGATDIRLVGGAWDNEQGLLSRIIVAGGGGGSYHPYTGGAGGGLAGGTGYSANDRHRPGGTQYQGGIGRVSTENGSFGKGCSAKDSTGEGGGGGWFGGAGMNGVGAGGGGSGYVLTKDSYKPTGYTPTSEYYFDNVVMESGGNTAGAYGYAKITLLQALPFLTVSSYNSITATFKADHTDPTLLTKIEYFIDDVLKETITTDLTTEKTINYTLEDNALHTLKIVVTDSNNATAEKVLSISKNIMSLPENVNLNDISTKLVEVNAGFKVGKTSIINTLALKNIEASLNNTLVELSEKIKASFDSSDASVQDLMNQLTQANNTITQLNSQFKVAGGTSVAQRSDGTKIAYEYKRSTTSKFGGWLKINGLAFKPNIFVADCEYYDSDYRVDYKFFTFACCGFTTSGKQDFVAVAIYSRSSGSDKYTGDGFIYNNNEGDVWFNANGVQVPAYLPGGSESFTYAWRAVKFMNT</sequence>
<dbReference type="GO" id="GO:0004714">
    <property type="term" value="F:transmembrane receptor protein tyrosine kinase activity"/>
    <property type="evidence" value="ECO:0007669"/>
    <property type="project" value="UniProtKB-EC"/>
</dbReference>
<evidence type="ECO:0000256" key="4">
    <source>
        <dbReference type="ARBA" id="ARBA00022679"/>
    </source>
</evidence>
<dbReference type="GO" id="GO:0005524">
    <property type="term" value="F:ATP binding"/>
    <property type="evidence" value="ECO:0007669"/>
    <property type="project" value="UniProtKB-KW"/>
</dbReference>
<gene>
    <name evidence="17" type="ORF">SAMEA1402399_04211</name>
</gene>
<evidence type="ECO:0000256" key="9">
    <source>
        <dbReference type="ARBA" id="ARBA00022840"/>
    </source>
</evidence>
<feature type="domain" description="ALK/LTK-like glycine-rich" evidence="16">
    <location>
        <begin position="15"/>
        <end position="259"/>
    </location>
</feature>
<dbReference type="EC" id="2.7.10.1" evidence="2"/>
<dbReference type="Proteomes" id="UP000411588">
    <property type="component" value="Unassembled WGS sequence"/>
</dbReference>
<evidence type="ECO:0000259" key="16">
    <source>
        <dbReference type="Pfam" id="PF12810"/>
    </source>
</evidence>
<evidence type="ECO:0000256" key="1">
    <source>
        <dbReference type="ARBA" id="ARBA00004251"/>
    </source>
</evidence>
<dbReference type="RefSeq" id="WP_009901484.1">
    <property type="nucleotide sequence ID" value="NZ_CAADAN010000038.1"/>
</dbReference>
<evidence type="ECO:0000256" key="2">
    <source>
        <dbReference type="ARBA" id="ARBA00011902"/>
    </source>
</evidence>
<keyword evidence="6" id="KW-0732">Signal</keyword>
<evidence type="ECO:0000256" key="11">
    <source>
        <dbReference type="ARBA" id="ARBA00023136"/>
    </source>
</evidence>
<comment type="subcellular location">
    <subcellularLocation>
        <location evidence="1">Cell membrane</location>
        <topology evidence="1">Single-pass type I membrane protein</topology>
    </subcellularLocation>
</comment>
<evidence type="ECO:0000256" key="14">
    <source>
        <dbReference type="ARBA" id="ARBA00023170"/>
    </source>
</evidence>
<keyword evidence="7" id="KW-0547">Nucleotide-binding</keyword>
<reference evidence="17 18" key="1">
    <citation type="submission" date="2019-02" db="EMBL/GenBank/DDBJ databases">
        <authorList>
            <consortium name="Pathogen Informatics"/>
        </authorList>
    </citation>
    <scope>NUCLEOTIDE SEQUENCE [LARGE SCALE GENOMIC DNA]</scope>
    <source>
        <strain evidence="18">clo34</strain>
    </source>
</reference>
<dbReference type="EMBL" id="CAADAN010000038">
    <property type="protein sequence ID" value="VFD36797.1"/>
    <property type="molecule type" value="Genomic_DNA"/>
</dbReference>
<keyword evidence="9" id="KW-0067">ATP-binding</keyword>
<organism evidence="17 18">
    <name type="scientific">Clostridioides difficile</name>
    <name type="common">Peptoclostridium difficile</name>
    <dbReference type="NCBI Taxonomy" id="1496"/>
    <lineage>
        <taxon>Bacteria</taxon>
        <taxon>Bacillati</taxon>
        <taxon>Bacillota</taxon>
        <taxon>Clostridia</taxon>
        <taxon>Peptostreptococcales</taxon>
        <taxon>Peptostreptococcaceae</taxon>
        <taxon>Clostridioides</taxon>
    </lineage>
</organism>
<evidence type="ECO:0000256" key="6">
    <source>
        <dbReference type="ARBA" id="ARBA00022729"/>
    </source>
</evidence>
<evidence type="ECO:0000256" key="12">
    <source>
        <dbReference type="ARBA" id="ARBA00023137"/>
    </source>
</evidence>
<evidence type="ECO:0000256" key="10">
    <source>
        <dbReference type="ARBA" id="ARBA00022989"/>
    </source>
</evidence>
<keyword evidence="5" id="KW-0812">Transmembrane</keyword>
<dbReference type="GO" id="GO:0005886">
    <property type="term" value="C:plasma membrane"/>
    <property type="evidence" value="ECO:0007669"/>
    <property type="project" value="UniProtKB-SubCell"/>
</dbReference>